<comment type="caution">
    <text evidence="5">The sequence shown here is derived from an EMBL/GenBank/DDBJ whole genome shotgun (WGS) entry which is preliminary data.</text>
</comment>
<accession>A0ABU3PR40</accession>
<dbReference type="NCBIfam" id="TIGR03971">
    <property type="entry name" value="SDR_subfam_1"/>
    <property type="match status" value="1"/>
</dbReference>
<organism evidence="5 6">
    <name type="scientific">Nocardioides imazamoxiresistens</name>
    <dbReference type="NCBI Taxonomy" id="3231893"/>
    <lineage>
        <taxon>Bacteria</taxon>
        <taxon>Bacillati</taxon>
        <taxon>Actinomycetota</taxon>
        <taxon>Actinomycetes</taxon>
        <taxon>Propionibacteriales</taxon>
        <taxon>Nocardioidaceae</taxon>
        <taxon>Nocardioides</taxon>
    </lineage>
</organism>
<protein>
    <submittedName>
        <fullName evidence="5">Mycofactocin-coupled SDR family oxidoreductase</fullName>
    </submittedName>
</protein>
<evidence type="ECO:0000256" key="1">
    <source>
        <dbReference type="ARBA" id="ARBA00006484"/>
    </source>
</evidence>
<keyword evidence="3" id="KW-0520">NAD</keyword>
<gene>
    <name evidence="5" type="ORF">RDV89_01245</name>
</gene>
<dbReference type="InterPro" id="IPR002347">
    <property type="entry name" value="SDR_fam"/>
</dbReference>
<evidence type="ECO:0000313" key="6">
    <source>
        <dbReference type="Proteomes" id="UP001268542"/>
    </source>
</evidence>
<dbReference type="PROSITE" id="PS00061">
    <property type="entry name" value="ADH_SHORT"/>
    <property type="match status" value="1"/>
</dbReference>
<dbReference type="PRINTS" id="PR00081">
    <property type="entry name" value="GDHRDH"/>
</dbReference>
<evidence type="ECO:0000313" key="5">
    <source>
        <dbReference type="EMBL" id="MDT9591673.1"/>
    </source>
</evidence>
<dbReference type="NCBIfam" id="NF009467">
    <property type="entry name" value="PRK12826.1-3"/>
    <property type="match status" value="1"/>
</dbReference>
<reference evidence="5 6" key="1">
    <citation type="submission" date="2023-08" db="EMBL/GenBank/DDBJ databases">
        <title>Nocardioides seae sp. nov., a bacterium isolated from a soil.</title>
        <authorList>
            <person name="Wang X."/>
        </authorList>
    </citation>
    <scope>NUCLEOTIDE SEQUENCE [LARGE SCALE GENOMIC DNA]</scope>
    <source>
        <strain evidence="5 6">YZH12</strain>
    </source>
</reference>
<dbReference type="EMBL" id="JAVYII010000001">
    <property type="protein sequence ID" value="MDT9591673.1"/>
    <property type="molecule type" value="Genomic_DNA"/>
</dbReference>
<dbReference type="PANTHER" id="PTHR24321">
    <property type="entry name" value="DEHYDROGENASES, SHORT CHAIN"/>
    <property type="match status" value="1"/>
</dbReference>
<dbReference type="CDD" id="cd05233">
    <property type="entry name" value="SDR_c"/>
    <property type="match status" value="1"/>
</dbReference>
<proteinExistence type="inferred from homology"/>
<name>A0ABU3PR40_9ACTN</name>
<dbReference type="Proteomes" id="UP001268542">
    <property type="component" value="Unassembled WGS sequence"/>
</dbReference>
<dbReference type="SUPFAM" id="SSF51735">
    <property type="entry name" value="NAD(P)-binding Rossmann-fold domains"/>
    <property type="match status" value="1"/>
</dbReference>
<evidence type="ECO:0000256" key="2">
    <source>
        <dbReference type="ARBA" id="ARBA00023002"/>
    </source>
</evidence>
<dbReference type="Gene3D" id="3.40.50.720">
    <property type="entry name" value="NAD(P)-binding Rossmann-like Domain"/>
    <property type="match status" value="1"/>
</dbReference>
<evidence type="ECO:0000256" key="3">
    <source>
        <dbReference type="ARBA" id="ARBA00023027"/>
    </source>
</evidence>
<keyword evidence="6" id="KW-1185">Reference proteome</keyword>
<evidence type="ECO:0000256" key="4">
    <source>
        <dbReference type="RuleBase" id="RU000363"/>
    </source>
</evidence>
<dbReference type="PANTHER" id="PTHR24321:SF8">
    <property type="entry name" value="ESTRADIOL 17-BETA-DEHYDROGENASE 8-RELATED"/>
    <property type="match status" value="1"/>
</dbReference>
<dbReference type="PRINTS" id="PR00080">
    <property type="entry name" value="SDRFAMILY"/>
</dbReference>
<dbReference type="InterPro" id="IPR023985">
    <property type="entry name" value="SDR_subfam_1"/>
</dbReference>
<dbReference type="RefSeq" id="WP_315730645.1">
    <property type="nucleotide sequence ID" value="NZ_JAVYII010000001.1"/>
</dbReference>
<dbReference type="Pfam" id="PF00106">
    <property type="entry name" value="adh_short"/>
    <property type="match status" value="1"/>
</dbReference>
<dbReference type="InterPro" id="IPR020904">
    <property type="entry name" value="Sc_DH/Rdtase_CS"/>
</dbReference>
<comment type="similarity">
    <text evidence="1 4">Belongs to the short-chain dehydrogenases/reductases (SDR) family.</text>
</comment>
<sequence>MGHLDGTVALITGAARGQGRAHAVRLARDGADVVAVDLCEQIGSVPYALATREDLDETVRLVEAEGRRVVPLVTDVRDLDALRSGVDAAVAELGPVGVVVANAGIAPLDSEEPDPVQRWHDVISVNLTGVWNTCQVGLPSMVAAGRGGSVVLTSSTAGLRGNLGGSAAGDAYVASKHALVGLARNLANHHARDLIRVNTIHPSGVATPMVENESLARRHAADPARAAATAPLLPGDLLQADDISEVVAWLCSPAARFLTGVALPVDAGYSAKA</sequence>
<dbReference type="InterPro" id="IPR036291">
    <property type="entry name" value="NAD(P)-bd_dom_sf"/>
</dbReference>
<keyword evidence="2" id="KW-0560">Oxidoreductase</keyword>